<dbReference type="InterPro" id="IPR029063">
    <property type="entry name" value="SAM-dependent_MTases_sf"/>
</dbReference>
<feature type="region of interest" description="Disordered" evidence="1">
    <location>
        <begin position="96"/>
        <end position="145"/>
    </location>
</feature>
<dbReference type="SUPFAM" id="SSF53335">
    <property type="entry name" value="S-adenosyl-L-methionine-dependent methyltransferases"/>
    <property type="match status" value="1"/>
</dbReference>
<dbReference type="GO" id="GO:0008757">
    <property type="term" value="F:S-adenosylmethionine-dependent methyltransferase activity"/>
    <property type="evidence" value="ECO:0007669"/>
    <property type="project" value="InterPro"/>
</dbReference>
<dbReference type="PANTHER" id="PTHR43591:SF99">
    <property type="entry name" value="OS06G0646000 PROTEIN"/>
    <property type="match status" value="1"/>
</dbReference>
<accession>A0AAD3DVU5</accession>
<evidence type="ECO:0000313" key="3">
    <source>
        <dbReference type="EMBL" id="GFR47573.1"/>
    </source>
</evidence>
<dbReference type="Proteomes" id="UP001054857">
    <property type="component" value="Unassembled WGS sequence"/>
</dbReference>
<dbReference type="InterPro" id="IPR013216">
    <property type="entry name" value="Methyltransf_11"/>
</dbReference>
<proteinExistence type="predicted"/>
<dbReference type="CDD" id="cd02440">
    <property type="entry name" value="AdoMet_MTases"/>
    <property type="match status" value="1"/>
</dbReference>
<protein>
    <recommendedName>
        <fullName evidence="2">Methyltransferase type 11 domain-containing protein</fullName>
    </recommendedName>
</protein>
<evidence type="ECO:0000313" key="4">
    <source>
        <dbReference type="Proteomes" id="UP001054857"/>
    </source>
</evidence>
<dbReference type="AlphaFoldDB" id="A0AAD3DVU5"/>
<name>A0AAD3DVU5_9CHLO</name>
<sequence>MKTTFSMSQLSYLRERPCCLMNRAPSQSSTGGRRPLLATATDAHGTLLKSFSLHARPAAPEPVLSIHAAQSVRHVSRPSGSPAGVRRAPARVVHAAAAASSSNDDSEGAVVPPSSSFSSSSSAAPAAAAREAEHAAPGDQVSDQPPSAAGFSFACPICLQTQFRLAGMPTHSGELCCPRCRRSFPASPAFLDLTPTSGAQQRLYRQRGWGGTELFRSPLVSFAYERGWRQSFAWAGFPGVEAEYEQALSYLLPAGAGRVLVDMSCGSGLFARRFARSGRFSGVIAADFSEAMLQQTRAYCQQEEAGGGGGRSSTPLMLLRADVGRLPFPTGSVAALHAGAAIHCWPDPQGALAEISRVLAPGGVFVASTFLNAAAPLGAVLGDEAVRPLSQLDLTTGFGSLRAPYRWWEEGELRELCEAVGLGGWRRERRWRFIMFAASKPE</sequence>
<gene>
    <name evidence="3" type="ORF">Agub_g9301</name>
</gene>
<keyword evidence="4" id="KW-1185">Reference proteome</keyword>
<reference evidence="3 4" key="1">
    <citation type="journal article" date="2021" name="Sci. Rep.">
        <title>Genome sequencing of the multicellular alga Astrephomene provides insights into convergent evolution of germ-soma differentiation.</title>
        <authorList>
            <person name="Yamashita S."/>
            <person name="Yamamoto K."/>
            <person name="Matsuzaki R."/>
            <person name="Suzuki S."/>
            <person name="Yamaguchi H."/>
            <person name="Hirooka S."/>
            <person name="Minakuchi Y."/>
            <person name="Miyagishima S."/>
            <person name="Kawachi M."/>
            <person name="Toyoda A."/>
            <person name="Nozaki H."/>
        </authorList>
    </citation>
    <scope>NUCLEOTIDE SEQUENCE [LARGE SCALE GENOMIC DNA]</scope>
    <source>
        <strain evidence="3 4">NIES-4017</strain>
    </source>
</reference>
<evidence type="ECO:0000256" key="1">
    <source>
        <dbReference type="SAM" id="MobiDB-lite"/>
    </source>
</evidence>
<dbReference type="EMBL" id="BMAR01000019">
    <property type="protein sequence ID" value="GFR47573.1"/>
    <property type="molecule type" value="Genomic_DNA"/>
</dbReference>
<organism evidence="3 4">
    <name type="scientific">Astrephomene gubernaculifera</name>
    <dbReference type="NCBI Taxonomy" id="47775"/>
    <lineage>
        <taxon>Eukaryota</taxon>
        <taxon>Viridiplantae</taxon>
        <taxon>Chlorophyta</taxon>
        <taxon>core chlorophytes</taxon>
        <taxon>Chlorophyceae</taxon>
        <taxon>CS clade</taxon>
        <taxon>Chlamydomonadales</taxon>
        <taxon>Astrephomenaceae</taxon>
        <taxon>Astrephomene</taxon>
    </lineage>
</organism>
<dbReference type="Gene3D" id="3.40.50.150">
    <property type="entry name" value="Vaccinia Virus protein VP39"/>
    <property type="match status" value="1"/>
</dbReference>
<dbReference type="PANTHER" id="PTHR43591">
    <property type="entry name" value="METHYLTRANSFERASE"/>
    <property type="match status" value="1"/>
</dbReference>
<comment type="caution">
    <text evidence="3">The sequence shown here is derived from an EMBL/GenBank/DDBJ whole genome shotgun (WGS) entry which is preliminary data.</text>
</comment>
<evidence type="ECO:0000259" key="2">
    <source>
        <dbReference type="Pfam" id="PF08241"/>
    </source>
</evidence>
<feature type="compositionally biased region" description="Low complexity" evidence="1">
    <location>
        <begin position="109"/>
        <end position="129"/>
    </location>
</feature>
<feature type="domain" description="Methyltransferase type 11" evidence="2">
    <location>
        <begin position="261"/>
        <end position="366"/>
    </location>
</feature>
<dbReference type="Pfam" id="PF08241">
    <property type="entry name" value="Methyltransf_11"/>
    <property type="match status" value="1"/>
</dbReference>